<dbReference type="PANTHER" id="PTHR42852:SF6">
    <property type="entry name" value="THIOL:DISULFIDE INTERCHANGE PROTEIN DSBE"/>
    <property type="match status" value="1"/>
</dbReference>
<dbReference type="InterPro" id="IPR050553">
    <property type="entry name" value="Thioredoxin_ResA/DsbE_sf"/>
</dbReference>
<dbReference type="InterPro" id="IPR036249">
    <property type="entry name" value="Thioredoxin-like_sf"/>
</dbReference>
<dbReference type="GO" id="GO:0030313">
    <property type="term" value="C:cell envelope"/>
    <property type="evidence" value="ECO:0007669"/>
    <property type="project" value="UniProtKB-SubCell"/>
</dbReference>
<proteinExistence type="predicted"/>
<dbReference type="GO" id="GO:0016209">
    <property type="term" value="F:antioxidant activity"/>
    <property type="evidence" value="ECO:0007669"/>
    <property type="project" value="InterPro"/>
</dbReference>
<evidence type="ECO:0000313" key="7">
    <source>
        <dbReference type="EMBL" id="MRX78157.1"/>
    </source>
</evidence>
<evidence type="ECO:0000256" key="1">
    <source>
        <dbReference type="ARBA" id="ARBA00004196"/>
    </source>
</evidence>
<dbReference type="RefSeq" id="WP_154282567.1">
    <property type="nucleotide sequence ID" value="NZ_JBHUJQ010000001.1"/>
</dbReference>
<dbReference type="OrthoDB" id="9794348at2"/>
<dbReference type="InterPro" id="IPR017937">
    <property type="entry name" value="Thioredoxin_CS"/>
</dbReference>
<dbReference type="GO" id="GO:0016491">
    <property type="term" value="F:oxidoreductase activity"/>
    <property type="evidence" value="ECO:0007669"/>
    <property type="project" value="InterPro"/>
</dbReference>
<evidence type="ECO:0000256" key="2">
    <source>
        <dbReference type="ARBA" id="ARBA00022748"/>
    </source>
</evidence>
<dbReference type="GO" id="GO:0017004">
    <property type="term" value="P:cytochrome complex assembly"/>
    <property type="evidence" value="ECO:0007669"/>
    <property type="project" value="UniProtKB-KW"/>
</dbReference>
<dbReference type="Gene3D" id="3.40.30.10">
    <property type="entry name" value="Glutaredoxin"/>
    <property type="match status" value="1"/>
</dbReference>
<feature type="domain" description="Thioredoxin" evidence="6">
    <location>
        <begin position="236"/>
        <end position="374"/>
    </location>
</feature>
<evidence type="ECO:0000259" key="6">
    <source>
        <dbReference type="PROSITE" id="PS51352"/>
    </source>
</evidence>
<comment type="caution">
    <text evidence="7">The sequence shown here is derived from an EMBL/GenBank/DDBJ whole genome shotgun (WGS) entry which is preliminary data.</text>
</comment>
<keyword evidence="2" id="KW-0201">Cytochrome c-type biogenesis</keyword>
<dbReference type="AlphaFoldDB" id="A0A7K0G2W7"/>
<evidence type="ECO:0000256" key="3">
    <source>
        <dbReference type="ARBA" id="ARBA00023157"/>
    </source>
</evidence>
<evidence type="ECO:0000256" key="5">
    <source>
        <dbReference type="SAM" id="SignalP"/>
    </source>
</evidence>
<dbReference type="InterPro" id="IPR013766">
    <property type="entry name" value="Thioredoxin_domain"/>
</dbReference>
<dbReference type="PROSITE" id="PS00194">
    <property type="entry name" value="THIOREDOXIN_1"/>
    <property type="match status" value="1"/>
</dbReference>
<comment type="subcellular location">
    <subcellularLocation>
        <location evidence="1">Cell envelope</location>
    </subcellularLocation>
</comment>
<dbReference type="PROSITE" id="PS51352">
    <property type="entry name" value="THIOREDOXIN_2"/>
    <property type="match status" value="1"/>
</dbReference>
<protein>
    <submittedName>
        <fullName evidence="7">Redoxin domain-containing protein</fullName>
    </submittedName>
</protein>
<organism evidence="7 8">
    <name type="scientific">Pedobacter petrophilus</name>
    <dbReference type="NCBI Taxonomy" id="1908241"/>
    <lineage>
        <taxon>Bacteria</taxon>
        <taxon>Pseudomonadati</taxon>
        <taxon>Bacteroidota</taxon>
        <taxon>Sphingobacteriia</taxon>
        <taxon>Sphingobacteriales</taxon>
        <taxon>Sphingobacteriaceae</taxon>
        <taxon>Pedobacter</taxon>
    </lineage>
</organism>
<evidence type="ECO:0000256" key="4">
    <source>
        <dbReference type="ARBA" id="ARBA00023284"/>
    </source>
</evidence>
<keyword evidence="4" id="KW-0676">Redox-active center</keyword>
<dbReference type="Proteomes" id="UP000487757">
    <property type="component" value="Unassembled WGS sequence"/>
</dbReference>
<dbReference type="EMBL" id="WKKH01000041">
    <property type="protein sequence ID" value="MRX78157.1"/>
    <property type="molecule type" value="Genomic_DNA"/>
</dbReference>
<keyword evidence="3" id="KW-1015">Disulfide bond</keyword>
<dbReference type="InterPro" id="IPR025380">
    <property type="entry name" value="DUF4369"/>
</dbReference>
<accession>A0A7K0G2W7</accession>
<feature type="signal peptide" evidence="5">
    <location>
        <begin position="1"/>
        <end position="20"/>
    </location>
</feature>
<dbReference type="SUPFAM" id="SSF52833">
    <property type="entry name" value="Thioredoxin-like"/>
    <property type="match status" value="1"/>
</dbReference>
<dbReference type="PANTHER" id="PTHR42852">
    <property type="entry name" value="THIOL:DISULFIDE INTERCHANGE PROTEIN DSBE"/>
    <property type="match status" value="1"/>
</dbReference>
<keyword evidence="5" id="KW-0732">Signal</keyword>
<dbReference type="Pfam" id="PF00578">
    <property type="entry name" value="AhpC-TSA"/>
    <property type="match status" value="1"/>
</dbReference>
<dbReference type="InterPro" id="IPR000866">
    <property type="entry name" value="AhpC/TSA"/>
</dbReference>
<dbReference type="CDD" id="cd02966">
    <property type="entry name" value="TlpA_like_family"/>
    <property type="match status" value="1"/>
</dbReference>
<name>A0A7K0G2W7_9SPHI</name>
<feature type="chain" id="PRO_5029852146" evidence="5">
    <location>
        <begin position="21"/>
        <end position="374"/>
    </location>
</feature>
<sequence>MKTKLIVLLILTGLYFSAVAQQKTPDVQYTITGKLKGIKEPAKAYMYYQYQGFHKDSAVVTNGQFTMKGSAPLPMKAFVLLAQAGQNIYSHPSMDQVAVYLQNGTITIESPDSLKHAKVGGTQLNRDQQDYINALGNIRDLQADLSTKMRNVTDPQAQDSVKNDYAQLDVMLQSNLAAFIQSHPNSSVALNVLRANFKPSDNFELAKTLFNTLSDSIRKLPPAEVYAMSMEDVTKVGIGKVAPDFAAQTMIGKEVHLSEFKGKYVLLDFWASWCGPCRKESPNLVKSYDSYKNKNFTILSFSLDDDVAAWKKAVADDKYVWDNVSGASGQTGLVAKLYSVDGIPANFLIDPSGKIIATNLRGDMLEKKLAEIIN</sequence>
<dbReference type="Pfam" id="PF14289">
    <property type="entry name" value="DUF4369"/>
    <property type="match status" value="1"/>
</dbReference>
<reference evidence="7 8" key="1">
    <citation type="submission" date="2019-11" db="EMBL/GenBank/DDBJ databases">
        <title>Pedobacter petrophilus genome.</title>
        <authorList>
            <person name="Feldbauer M.J."/>
            <person name="Newman J.D."/>
        </authorList>
    </citation>
    <scope>NUCLEOTIDE SEQUENCE [LARGE SCALE GENOMIC DNA]</scope>
    <source>
        <strain evidence="7 8">LMG 29686</strain>
    </source>
</reference>
<evidence type="ECO:0000313" key="8">
    <source>
        <dbReference type="Proteomes" id="UP000487757"/>
    </source>
</evidence>
<keyword evidence="8" id="KW-1185">Reference proteome</keyword>
<gene>
    <name evidence="7" type="ORF">GJU39_18925</name>
</gene>